<dbReference type="PANTHER" id="PTHR24567:SF68">
    <property type="entry name" value="DNA-BINDING TRANSCRIPTIONAL DUAL REGULATOR CRP"/>
    <property type="match status" value="1"/>
</dbReference>
<dbReference type="Pfam" id="PF00027">
    <property type="entry name" value="cNMP_binding"/>
    <property type="match status" value="1"/>
</dbReference>
<feature type="domain" description="Cyclic nucleotide-binding" evidence="1">
    <location>
        <begin position="12"/>
        <end position="112"/>
    </location>
</feature>
<dbReference type="GO" id="GO:0005829">
    <property type="term" value="C:cytosol"/>
    <property type="evidence" value="ECO:0007669"/>
    <property type="project" value="TreeGrafter"/>
</dbReference>
<dbReference type="Gene3D" id="2.60.120.10">
    <property type="entry name" value="Jelly Rolls"/>
    <property type="match status" value="1"/>
</dbReference>
<dbReference type="GO" id="GO:0003700">
    <property type="term" value="F:DNA-binding transcription factor activity"/>
    <property type="evidence" value="ECO:0007669"/>
    <property type="project" value="TreeGrafter"/>
</dbReference>
<dbReference type="InterPro" id="IPR000595">
    <property type="entry name" value="cNMP-bd_dom"/>
</dbReference>
<dbReference type="Gene3D" id="1.10.220.30">
    <property type="match status" value="1"/>
</dbReference>
<gene>
    <name evidence="2" type="ORF">NNJEOMEG_00414</name>
</gene>
<comment type="caution">
    <text evidence="2">The sequence shown here is derived from an EMBL/GenBank/DDBJ whole genome shotgun (WGS) entry which is preliminary data.</text>
</comment>
<dbReference type="InterPro" id="IPR018490">
    <property type="entry name" value="cNMP-bd_dom_sf"/>
</dbReference>
<dbReference type="SMART" id="SM00100">
    <property type="entry name" value="cNMP"/>
    <property type="match status" value="1"/>
</dbReference>
<sequence>MMKKADVGDKTKTFHKGQAIYKEGQSSGEAYIITQGAVGLYRLAGNKRVTLALLRPGQIFGEMGVITGEKRTSEALALDYTEVIVLDQTLLHTLLLKSPRPVQIITSYLVERVRALNALVPERSSSNTFASVCSVILLAWRAAARSGPKSEAAQISTVELSRTIKDILLITQTEIDEVLEKLARVHIVDIVDVKGTYYRTDPLLGTKKKSGEFVKERLLSIPDAERFARVSRNMAQDNPDANGAELEFIDLDDFARAVDAQPETILKKIAYGEVPPALFHFHKRQALAFAASKGQDYFQRAKRPRLKVEDLQNVDDVVGVDNATLEEALSRLGFYKVGVLAALAGDEARQKIYANLSKKIASVVREEVQRMPEPDPGEASDIEDELIGLIKSIKGISG</sequence>
<dbReference type="Proteomes" id="UP000494245">
    <property type="component" value="Unassembled WGS sequence"/>
</dbReference>
<reference evidence="2 3" key="1">
    <citation type="submission" date="2020-04" db="EMBL/GenBank/DDBJ databases">
        <authorList>
            <consortium name="Desulfovibrio sp. FSS-1 genome sequencing consortium"/>
            <person name="Shimoshige H."/>
            <person name="Kobayashi H."/>
            <person name="Maekawa T."/>
        </authorList>
    </citation>
    <scope>NUCLEOTIDE SEQUENCE [LARGE SCALE GENOMIC DNA]</scope>
    <source>
        <strain evidence="2 3">SIID29052-01</strain>
    </source>
</reference>
<reference evidence="2 3" key="2">
    <citation type="submission" date="2020-05" db="EMBL/GenBank/DDBJ databases">
        <title>Draft genome sequence of Desulfovibrio sp. strainFSS-1.</title>
        <authorList>
            <person name="Shimoshige H."/>
            <person name="Kobayashi H."/>
            <person name="Maekawa T."/>
        </authorList>
    </citation>
    <scope>NUCLEOTIDE SEQUENCE [LARGE SCALE GENOMIC DNA]</scope>
    <source>
        <strain evidence="2 3">SIID29052-01</strain>
    </source>
</reference>
<protein>
    <submittedName>
        <fullName evidence="2">Cyclic AMP receptor protein</fullName>
    </submittedName>
</protein>
<proteinExistence type="predicted"/>
<dbReference type="CDD" id="cd00038">
    <property type="entry name" value="CAP_ED"/>
    <property type="match status" value="1"/>
</dbReference>
<dbReference type="EMBL" id="BLTE01000001">
    <property type="protein sequence ID" value="GFK92589.1"/>
    <property type="molecule type" value="Genomic_DNA"/>
</dbReference>
<keyword evidence="2" id="KW-0675">Receptor</keyword>
<accession>A0A6V8LR37</accession>
<evidence type="ECO:0000259" key="1">
    <source>
        <dbReference type="PROSITE" id="PS50042"/>
    </source>
</evidence>
<evidence type="ECO:0000313" key="3">
    <source>
        <dbReference type="Proteomes" id="UP000494245"/>
    </source>
</evidence>
<dbReference type="RefSeq" id="WP_173080793.1">
    <property type="nucleotide sequence ID" value="NZ_BLTE01000001.1"/>
</dbReference>
<evidence type="ECO:0000313" key="2">
    <source>
        <dbReference type="EMBL" id="GFK92589.1"/>
    </source>
</evidence>
<name>A0A6V8LR37_9BACT</name>
<keyword evidence="3" id="KW-1185">Reference proteome</keyword>
<dbReference type="SUPFAM" id="SSF51206">
    <property type="entry name" value="cAMP-binding domain-like"/>
    <property type="match status" value="1"/>
</dbReference>
<organism evidence="2 3">
    <name type="scientific">Fundidesulfovibrio magnetotacticus</name>
    <dbReference type="NCBI Taxonomy" id="2730080"/>
    <lineage>
        <taxon>Bacteria</taxon>
        <taxon>Pseudomonadati</taxon>
        <taxon>Thermodesulfobacteriota</taxon>
        <taxon>Desulfovibrionia</taxon>
        <taxon>Desulfovibrionales</taxon>
        <taxon>Desulfovibrionaceae</taxon>
        <taxon>Fundidesulfovibrio</taxon>
    </lineage>
</organism>
<dbReference type="InterPro" id="IPR050397">
    <property type="entry name" value="Env_Response_Regulators"/>
</dbReference>
<dbReference type="PANTHER" id="PTHR24567">
    <property type="entry name" value="CRP FAMILY TRANSCRIPTIONAL REGULATORY PROTEIN"/>
    <property type="match status" value="1"/>
</dbReference>
<dbReference type="AlphaFoldDB" id="A0A6V8LR37"/>
<dbReference type="InterPro" id="IPR014710">
    <property type="entry name" value="RmlC-like_jellyroll"/>
</dbReference>
<dbReference type="PROSITE" id="PS50042">
    <property type="entry name" value="CNMP_BINDING_3"/>
    <property type="match status" value="1"/>
</dbReference>